<dbReference type="PANTHER" id="PTHR32089">
    <property type="entry name" value="METHYL-ACCEPTING CHEMOTAXIS PROTEIN MCPB"/>
    <property type="match status" value="1"/>
</dbReference>
<evidence type="ECO:0000313" key="5">
    <source>
        <dbReference type="EMBL" id="MBC2398511.1"/>
    </source>
</evidence>
<evidence type="ECO:0000313" key="6">
    <source>
        <dbReference type="Proteomes" id="UP000563151"/>
    </source>
</evidence>
<keyword evidence="6" id="KW-1185">Reference proteome</keyword>
<evidence type="ECO:0000256" key="1">
    <source>
        <dbReference type="ARBA" id="ARBA00023224"/>
    </source>
</evidence>
<dbReference type="SUPFAM" id="SSF58104">
    <property type="entry name" value="Methyl-accepting chemotaxis protein (MCP) signaling domain"/>
    <property type="match status" value="1"/>
</dbReference>
<comment type="caution">
    <text evidence="5">The sequence shown here is derived from an EMBL/GenBank/DDBJ whole genome shotgun (WGS) entry which is preliminary data.</text>
</comment>
<dbReference type="AlphaFoldDB" id="A0A923EB96"/>
<dbReference type="GO" id="GO:0006935">
    <property type="term" value="P:chemotaxis"/>
    <property type="evidence" value="ECO:0007669"/>
    <property type="project" value="InterPro"/>
</dbReference>
<dbReference type="EMBL" id="JAAZWO010000015">
    <property type="protein sequence ID" value="MBC2398511.1"/>
    <property type="molecule type" value="Genomic_DNA"/>
</dbReference>
<reference evidence="5 6" key="1">
    <citation type="submission" date="2020-04" db="EMBL/GenBank/DDBJ databases">
        <title>Genomic insights into acetone-butanol-ethanol (ABE) fermentation by sequencing solventogenic clostridia strains.</title>
        <authorList>
            <person name="Brown S."/>
        </authorList>
    </citation>
    <scope>NUCLEOTIDE SEQUENCE [LARGE SCALE GENOMIC DNA]</scope>
    <source>
        <strain evidence="5 6">DJ011</strain>
    </source>
</reference>
<dbReference type="SMART" id="SM00283">
    <property type="entry name" value="MA"/>
    <property type="match status" value="1"/>
</dbReference>
<dbReference type="InterPro" id="IPR004090">
    <property type="entry name" value="Chemotax_Me-accpt_rcpt"/>
</dbReference>
<comment type="similarity">
    <text evidence="2">Belongs to the methyl-accepting chemotaxis (MCP) protein family.</text>
</comment>
<dbReference type="PANTHER" id="PTHR32089:SF112">
    <property type="entry name" value="LYSOZYME-LIKE PROTEIN-RELATED"/>
    <property type="match status" value="1"/>
</dbReference>
<accession>A0A923EB96</accession>
<feature type="domain" description="Methyl-accepting transducer" evidence="4">
    <location>
        <begin position="39"/>
        <end position="276"/>
    </location>
</feature>
<dbReference type="PROSITE" id="PS50111">
    <property type="entry name" value="CHEMOTAXIS_TRANSDUC_2"/>
    <property type="match status" value="1"/>
</dbReference>
<keyword evidence="1 3" id="KW-0807">Transducer</keyword>
<proteinExistence type="inferred from homology"/>
<dbReference type="GO" id="GO:0016020">
    <property type="term" value="C:membrane"/>
    <property type="evidence" value="ECO:0007669"/>
    <property type="project" value="InterPro"/>
</dbReference>
<name>A0A923EB96_CLOTT</name>
<gene>
    <name evidence="5" type="ORF">HGG79_12115</name>
</gene>
<dbReference type="InterPro" id="IPR004089">
    <property type="entry name" value="MCPsignal_dom"/>
</dbReference>
<evidence type="ECO:0000256" key="3">
    <source>
        <dbReference type="PROSITE-ProRule" id="PRU00284"/>
    </source>
</evidence>
<dbReference type="GO" id="GO:0007165">
    <property type="term" value="P:signal transduction"/>
    <property type="evidence" value="ECO:0007669"/>
    <property type="project" value="UniProtKB-KW"/>
</dbReference>
<dbReference type="GO" id="GO:0004888">
    <property type="term" value="F:transmembrane signaling receptor activity"/>
    <property type="evidence" value="ECO:0007669"/>
    <property type="project" value="InterPro"/>
</dbReference>
<organism evidence="5 6">
    <name type="scientific">Clostridium tetanomorphum</name>
    <dbReference type="NCBI Taxonomy" id="1553"/>
    <lineage>
        <taxon>Bacteria</taxon>
        <taxon>Bacillati</taxon>
        <taxon>Bacillota</taxon>
        <taxon>Clostridia</taxon>
        <taxon>Eubacteriales</taxon>
        <taxon>Clostridiaceae</taxon>
        <taxon>Clostridium</taxon>
    </lineage>
</organism>
<sequence length="326" mass="35276">MGMLARAINKFLANLRSIIIEVNENTANTVQTVKIIGENMANLNIQIEDVFSTTEELAAGMEETAASTEEMNATANEMTLVIDSVANKAKEGETSSKEINNRAKTLKNNALSSQKDAIAIYVNAKDKLEKAIEDSKIVEQINVLSDTILNISSQTNLLALNAAIEAARAGEAGKGFSVVAGEIRKLAEQSNTTVAEIQKVTGTVIQAVCNLTDGSTEVLQFIDTQVVKDYNTLVETGDEYSKDANFINSLVTDFSIRSQEIAESIEYIVKTIDGITEAATEGAQGTTNITERLTEVVQKSNQVINEIDTAKEKSQKLLSILSKFKV</sequence>
<protein>
    <recommendedName>
        <fullName evidence="4">Methyl-accepting transducer domain-containing protein</fullName>
    </recommendedName>
</protein>
<dbReference type="Gene3D" id="1.10.287.950">
    <property type="entry name" value="Methyl-accepting chemotaxis protein"/>
    <property type="match status" value="1"/>
</dbReference>
<dbReference type="Pfam" id="PF00015">
    <property type="entry name" value="MCPsignal"/>
    <property type="match status" value="1"/>
</dbReference>
<dbReference type="Proteomes" id="UP000563151">
    <property type="component" value="Unassembled WGS sequence"/>
</dbReference>
<dbReference type="PRINTS" id="PR00260">
    <property type="entry name" value="CHEMTRNSDUCR"/>
</dbReference>
<evidence type="ECO:0000256" key="2">
    <source>
        <dbReference type="ARBA" id="ARBA00029447"/>
    </source>
</evidence>
<evidence type="ECO:0000259" key="4">
    <source>
        <dbReference type="PROSITE" id="PS50111"/>
    </source>
</evidence>